<feature type="region of interest" description="Disordered" evidence="1">
    <location>
        <begin position="224"/>
        <end position="268"/>
    </location>
</feature>
<organism evidence="3 5">
    <name type="scientific">Balaenoptera musculus</name>
    <name type="common">Blue whale</name>
    <dbReference type="NCBI Taxonomy" id="9771"/>
    <lineage>
        <taxon>Eukaryota</taxon>
        <taxon>Metazoa</taxon>
        <taxon>Chordata</taxon>
        <taxon>Craniata</taxon>
        <taxon>Vertebrata</taxon>
        <taxon>Euteleostomi</taxon>
        <taxon>Mammalia</taxon>
        <taxon>Eutheria</taxon>
        <taxon>Laurasiatheria</taxon>
        <taxon>Artiodactyla</taxon>
        <taxon>Whippomorpha</taxon>
        <taxon>Cetacea</taxon>
        <taxon>Mysticeti</taxon>
        <taxon>Balaenopteridae</taxon>
        <taxon>Balaenoptera</taxon>
    </lineage>
</organism>
<evidence type="ECO:0000313" key="3">
    <source>
        <dbReference type="Proteomes" id="UP000694857"/>
    </source>
</evidence>
<dbReference type="RefSeq" id="XP_036690534.1">
    <property type="nucleotide sequence ID" value="XM_036834639.1"/>
</dbReference>
<dbReference type="Gene3D" id="3.30.710.10">
    <property type="entry name" value="Potassium Channel Kv1.1, Chain A"/>
    <property type="match status" value="1"/>
</dbReference>
<keyword evidence="3" id="KW-1185">Reference proteome</keyword>
<dbReference type="GO" id="GO:0051260">
    <property type="term" value="P:protein homooligomerization"/>
    <property type="evidence" value="ECO:0007669"/>
    <property type="project" value="InterPro"/>
</dbReference>
<evidence type="ECO:0000256" key="1">
    <source>
        <dbReference type="SAM" id="MobiDB-lite"/>
    </source>
</evidence>
<dbReference type="RefSeq" id="XP_036690533.1">
    <property type="nucleotide sequence ID" value="XM_036834638.1"/>
</dbReference>
<dbReference type="PANTHER" id="PTHR14499">
    <property type="entry name" value="POTASSIUM CHANNEL TETRAMERIZATION DOMAIN-CONTAINING"/>
    <property type="match status" value="1"/>
</dbReference>
<evidence type="ECO:0000313" key="4">
    <source>
        <dbReference type="RefSeq" id="XP_036690533.1"/>
    </source>
</evidence>
<protein>
    <submittedName>
        <fullName evidence="4 5">BTB/POZ domain-containing protein KCTD15 isoform X1</fullName>
    </submittedName>
</protein>
<proteinExistence type="predicted"/>
<dbReference type="AlphaFoldDB" id="A0A8B8W0F9"/>
<dbReference type="KEGG" id="bmus:118885713"/>
<dbReference type="SUPFAM" id="SSF54695">
    <property type="entry name" value="POZ domain"/>
    <property type="match status" value="1"/>
</dbReference>
<dbReference type="Pfam" id="PF02214">
    <property type="entry name" value="BTB_2"/>
    <property type="match status" value="1"/>
</dbReference>
<reference evidence="4 5" key="1">
    <citation type="submission" date="2025-04" db="UniProtKB">
        <authorList>
            <consortium name="RefSeq"/>
        </authorList>
    </citation>
    <scope>IDENTIFICATION</scope>
    <source>
        <tissue evidence="4 5">Epidermis and Blubber</tissue>
    </source>
</reference>
<gene>
    <name evidence="4 5" type="primary">KCTD15</name>
</gene>
<dbReference type="PANTHER" id="PTHR14499:SF27">
    <property type="entry name" value="BTB_POZ DOMAIN-CONTAINING PROTEIN KCTD15"/>
    <property type="match status" value="1"/>
</dbReference>
<evidence type="ECO:0000259" key="2">
    <source>
        <dbReference type="Pfam" id="PF02214"/>
    </source>
</evidence>
<dbReference type="Proteomes" id="UP000694857">
    <property type="component" value="Chromosome 19"/>
</dbReference>
<dbReference type="InterPro" id="IPR003131">
    <property type="entry name" value="T1-type_BTB"/>
</dbReference>
<feature type="region of interest" description="Disordered" evidence="1">
    <location>
        <begin position="297"/>
        <end position="318"/>
    </location>
</feature>
<accession>A0A8B8W0F9</accession>
<feature type="domain" description="Potassium channel tetramerisation-type BTB" evidence="2">
    <location>
        <begin position="58"/>
        <end position="128"/>
    </location>
</feature>
<evidence type="ECO:0000313" key="5">
    <source>
        <dbReference type="RefSeq" id="XP_036690534.1"/>
    </source>
</evidence>
<dbReference type="OrthoDB" id="2414723at2759"/>
<dbReference type="CTD" id="79047"/>
<feature type="region of interest" description="Disordered" evidence="1">
    <location>
        <begin position="1"/>
        <end position="33"/>
    </location>
</feature>
<name>A0A8B8W0F9_BALMU</name>
<dbReference type="InterPro" id="IPR011333">
    <property type="entry name" value="SKP1/BTB/POZ_sf"/>
</dbReference>
<feature type="compositionally biased region" description="Low complexity" evidence="1">
    <location>
        <begin position="250"/>
        <end position="268"/>
    </location>
</feature>
<feature type="compositionally biased region" description="Basic residues" evidence="1">
    <location>
        <begin position="226"/>
        <end position="236"/>
    </location>
</feature>
<dbReference type="GeneID" id="118885713"/>
<sequence>MPHRKERPSGSSLHAHGSTGTAEGGSMSRLSLTRSPVSPLAAQGIPLPAQLTKSNAPVHIDVGGHMYTSSLATLTKYPDSRISRLFNGTEPIVLDSLKQHYFIDRDGEIFRYVLSFLRTSKLLLPDDFKPPGLSRGFSLLQGDEATPSAGAGWKSSGGLGTGAHQLLPGWRTSACCTRRRATTSCSPWCASWSAGSRNRSSGAAAGPATAWWCASRRTWVSGSRSAARRLSSRRSSPRPGTSCATRSTPAGTRTPRTSSASRSTATAGSTRCRSWRGCSRGVSAWLRPAGVAWTPPSSANTCFAGRSGGRSPPPLLCE</sequence>